<keyword evidence="3" id="KW-1185">Reference proteome</keyword>
<accession>A0ABX5AEH8</accession>
<gene>
    <name evidence="2" type="ORF">C5C40_02895</name>
</gene>
<dbReference type="RefSeq" id="WP_104248557.1">
    <property type="nucleotide sequence ID" value="NZ_PSUD01000002.1"/>
</dbReference>
<feature type="region of interest" description="Disordered" evidence="1">
    <location>
        <begin position="1"/>
        <end position="28"/>
    </location>
</feature>
<reference evidence="2 3" key="1">
    <citation type="submission" date="2018-02" db="EMBL/GenBank/DDBJ databases">
        <title>Bacteriophage NCPPB3778 and a type I-E CRISPR drive the evolution of the US Biological Select Agent, Rathayibacter toxicus.</title>
        <authorList>
            <person name="Davis E.W.II."/>
            <person name="Tabima J.F."/>
            <person name="Weisberg A.J."/>
            <person name="Lopes L.D."/>
            <person name="Wiseman M.S."/>
            <person name="Wiseman M.S."/>
            <person name="Pupko T."/>
            <person name="Belcher M.S."/>
            <person name="Sechler A.J."/>
            <person name="Tancos M.A."/>
            <person name="Schroeder B.K."/>
            <person name="Murray T.D."/>
            <person name="Luster D.G."/>
            <person name="Schneider W.L."/>
            <person name="Rogers E."/>
            <person name="Andreote F.D."/>
            <person name="Grunwald N.J."/>
            <person name="Putnam M.L."/>
            <person name="Chang J.H."/>
        </authorList>
    </citation>
    <scope>NUCLEOTIDE SEQUENCE [LARGE SCALE GENOMIC DNA]</scope>
    <source>
        <strain evidence="2 3">AY1D6</strain>
    </source>
</reference>
<organism evidence="2 3">
    <name type="scientific">Rathayibacter rathayi</name>
    <name type="common">Corynebacterium rathayi</name>
    <dbReference type="NCBI Taxonomy" id="33887"/>
    <lineage>
        <taxon>Bacteria</taxon>
        <taxon>Bacillati</taxon>
        <taxon>Actinomycetota</taxon>
        <taxon>Actinomycetes</taxon>
        <taxon>Micrococcales</taxon>
        <taxon>Microbacteriaceae</taxon>
        <taxon>Rathayibacter</taxon>
    </lineage>
</organism>
<evidence type="ECO:0000313" key="2">
    <source>
        <dbReference type="EMBL" id="PPH79297.1"/>
    </source>
</evidence>
<comment type="caution">
    <text evidence="2">The sequence shown here is derived from an EMBL/GenBank/DDBJ whole genome shotgun (WGS) entry which is preliminary data.</text>
</comment>
<proteinExistence type="predicted"/>
<protein>
    <recommendedName>
        <fullName evidence="4">KTSC domain-containing protein</fullName>
    </recommendedName>
</protein>
<sequence length="356" mass="39387">MVNKSSWREQDVVRRPAESPAGGGGQFLTHLRSEPEVSLTAVSNPGDVAVQLRARRQALREAGYVRAGSGPADGMPRRTDGINRWWQSHFNRAEFAPKASYHQMPDDYTPAMTTGRALTEHRRTHRMLYKGAGVAVRMPSVTSIKRYAGEISGQTFDVPVEAEFPGGTVSGYVRVTKGVGGEWSVSGLEMPPAAAAYVSEAVSATLEDRRPSRALGQVEDLLERRRQRFAAGGVKLVETPQSGWIRGVGYNDAAQQMVISLNGRVYGYTVRREEYEQVRFSASPGDAYNRLIKYKRDRVALRRHDICGRYYDEANGHRCPSAHKKPTTTMKLHNVRVRNEVIGRTASPASALSPTT</sequence>
<dbReference type="EMBL" id="PSVT01000003">
    <property type="protein sequence ID" value="PPH79297.1"/>
    <property type="molecule type" value="Genomic_DNA"/>
</dbReference>
<evidence type="ECO:0000313" key="3">
    <source>
        <dbReference type="Proteomes" id="UP000239698"/>
    </source>
</evidence>
<evidence type="ECO:0008006" key="4">
    <source>
        <dbReference type="Google" id="ProtNLM"/>
    </source>
</evidence>
<feature type="compositionally biased region" description="Basic and acidic residues" evidence="1">
    <location>
        <begin position="1"/>
        <end position="17"/>
    </location>
</feature>
<name>A0ABX5AEH8_RATRA</name>
<dbReference type="Proteomes" id="UP000239698">
    <property type="component" value="Unassembled WGS sequence"/>
</dbReference>
<evidence type="ECO:0000256" key="1">
    <source>
        <dbReference type="SAM" id="MobiDB-lite"/>
    </source>
</evidence>